<evidence type="ECO:0000313" key="8">
    <source>
        <dbReference type="Proteomes" id="UP000237846"/>
    </source>
</evidence>
<dbReference type="GO" id="GO:0006508">
    <property type="term" value="P:proteolysis"/>
    <property type="evidence" value="ECO:0007669"/>
    <property type="project" value="UniProtKB-KW"/>
</dbReference>
<dbReference type="EMBL" id="PVZC01000006">
    <property type="protein sequence ID" value="PRX97242.1"/>
    <property type="molecule type" value="Genomic_DNA"/>
</dbReference>
<keyword evidence="7" id="KW-0645">Protease</keyword>
<keyword evidence="8" id="KW-1185">Reference proteome</keyword>
<name>A0A2T0Q0B7_9ACTN</name>
<reference evidence="7 8" key="1">
    <citation type="submission" date="2018-03" db="EMBL/GenBank/DDBJ databases">
        <title>Genomic Encyclopedia of Archaeal and Bacterial Type Strains, Phase II (KMG-II): from individual species to whole genera.</title>
        <authorList>
            <person name="Goeker M."/>
        </authorList>
    </citation>
    <scope>NUCLEOTIDE SEQUENCE [LARGE SCALE GENOMIC DNA]</scope>
    <source>
        <strain evidence="7 8">DSM 45601</strain>
    </source>
</reference>
<evidence type="ECO:0000256" key="5">
    <source>
        <dbReference type="SAM" id="Phobius"/>
    </source>
</evidence>
<keyword evidence="4 5" id="KW-0472">Membrane</keyword>
<evidence type="ECO:0000256" key="3">
    <source>
        <dbReference type="ARBA" id="ARBA00022989"/>
    </source>
</evidence>
<dbReference type="Gene3D" id="2.40.50.140">
    <property type="entry name" value="Nucleic acid-binding proteins"/>
    <property type="match status" value="1"/>
</dbReference>
<dbReference type="OrthoDB" id="9792945at2"/>
<feature type="domain" description="NfeD-like C-terminal" evidence="6">
    <location>
        <begin position="83"/>
        <end position="141"/>
    </location>
</feature>
<dbReference type="PANTHER" id="PTHR33507:SF3">
    <property type="entry name" value="INNER MEMBRANE PROTEIN YBBJ"/>
    <property type="match status" value="1"/>
</dbReference>
<comment type="subcellular location">
    <subcellularLocation>
        <location evidence="1">Membrane</location>
        <topology evidence="1">Multi-pass membrane protein</topology>
    </subcellularLocation>
</comment>
<evidence type="ECO:0000259" key="6">
    <source>
        <dbReference type="Pfam" id="PF01957"/>
    </source>
</evidence>
<dbReference type="PANTHER" id="PTHR33507">
    <property type="entry name" value="INNER MEMBRANE PROTEIN YBBJ"/>
    <property type="match status" value="1"/>
</dbReference>
<evidence type="ECO:0000256" key="2">
    <source>
        <dbReference type="ARBA" id="ARBA00022692"/>
    </source>
</evidence>
<dbReference type="SUPFAM" id="SSF141322">
    <property type="entry name" value="NfeD domain-like"/>
    <property type="match status" value="1"/>
</dbReference>
<protein>
    <submittedName>
        <fullName evidence="7">Membrane protein implicated in regulation of membrane protease activity</fullName>
    </submittedName>
</protein>
<dbReference type="InterPro" id="IPR012340">
    <property type="entry name" value="NA-bd_OB-fold"/>
</dbReference>
<dbReference type="Pfam" id="PF01957">
    <property type="entry name" value="NfeD"/>
    <property type="match status" value="1"/>
</dbReference>
<evidence type="ECO:0000256" key="1">
    <source>
        <dbReference type="ARBA" id="ARBA00004141"/>
    </source>
</evidence>
<accession>A0A2T0Q0B7</accession>
<gene>
    <name evidence="7" type="ORF">CLV72_106278</name>
</gene>
<dbReference type="Proteomes" id="UP000237846">
    <property type="component" value="Unassembled WGS sequence"/>
</dbReference>
<comment type="caution">
    <text evidence="7">The sequence shown here is derived from an EMBL/GenBank/DDBJ whole genome shotgun (WGS) entry which is preliminary data.</text>
</comment>
<keyword evidence="2 5" id="KW-0812">Transmembrane</keyword>
<evidence type="ECO:0000256" key="4">
    <source>
        <dbReference type="ARBA" id="ARBA00023136"/>
    </source>
</evidence>
<keyword evidence="7" id="KW-0378">Hydrolase</keyword>
<proteinExistence type="predicted"/>
<evidence type="ECO:0000313" key="7">
    <source>
        <dbReference type="EMBL" id="PRX97242.1"/>
    </source>
</evidence>
<dbReference type="GO" id="GO:0008233">
    <property type="term" value="F:peptidase activity"/>
    <property type="evidence" value="ECO:0007669"/>
    <property type="project" value="UniProtKB-KW"/>
</dbReference>
<dbReference type="InterPro" id="IPR052165">
    <property type="entry name" value="Membrane_assoc_protease"/>
</dbReference>
<sequence>MPYWVIWLIAAGLLGIAEMFTLTLALGLIAIAALVAGIVGAVGVGFAGQVVAFVIAAAAGLLVVRPIAKRHIKEPPVLRTGVAALVGRSAEVTEEVTGSSGRVRLAGEDWSARAYDETLVIPAGATVDVMEIDGATAVVYPREPLPS</sequence>
<feature type="transmembrane region" description="Helical" evidence="5">
    <location>
        <begin position="46"/>
        <end position="64"/>
    </location>
</feature>
<dbReference type="RefSeq" id="WP_106249137.1">
    <property type="nucleotide sequence ID" value="NZ_PVZC01000006.1"/>
</dbReference>
<feature type="transmembrane region" description="Helical" evidence="5">
    <location>
        <begin position="7"/>
        <end position="40"/>
    </location>
</feature>
<dbReference type="GO" id="GO:0005886">
    <property type="term" value="C:plasma membrane"/>
    <property type="evidence" value="ECO:0007669"/>
    <property type="project" value="TreeGrafter"/>
</dbReference>
<keyword evidence="3 5" id="KW-1133">Transmembrane helix</keyword>
<organism evidence="7 8">
    <name type="scientific">Allonocardiopsis opalescens</name>
    <dbReference type="NCBI Taxonomy" id="1144618"/>
    <lineage>
        <taxon>Bacteria</taxon>
        <taxon>Bacillati</taxon>
        <taxon>Actinomycetota</taxon>
        <taxon>Actinomycetes</taxon>
        <taxon>Streptosporangiales</taxon>
        <taxon>Allonocardiopsis</taxon>
    </lineage>
</organism>
<dbReference type="AlphaFoldDB" id="A0A2T0Q0B7"/>
<dbReference type="InterPro" id="IPR002810">
    <property type="entry name" value="NfeD-like_C"/>
</dbReference>